<evidence type="ECO:0000313" key="1">
    <source>
        <dbReference type="EMBL" id="BCX29491.1"/>
    </source>
</evidence>
<gene>
    <name evidence="1" type="ORF">LTWDN19_00580</name>
</gene>
<evidence type="ECO:0008006" key="3">
    <source>
        <dbReference type="Google" id="ProtNLM"/>
    </source>
</evidence>
<organism evidence="1 2">
    <name type="scientific">Latilactobacillus curvatus</name>
    <name type="common">Lactobacillus curvatus</name>
    <dbReference type="NCBI Taxonomy" id="28038"/>
    <lineage>
        <taxon>Bacteria</taxon>
        <taxon>Bacillati</taxon>
        <taxon>Bacillota</taxon>
        <taxon>Bacilli</taxon>
        <taxon>Lactobacillales</taxon>
        <taxon>Lactobacillaceae</taxon>
        <taxon>Latilactobacillus</taxon>
    </lineage>
</organism>
<dbReference type="RefSeq" id="WP_221276544.1">
    <property type="nucleotide sequence ID" value="NZ_AP024685.1"/>
</dbReference>
<dbReference type="EMBL" id="AP024685">
    <property type="protein sequence ID" value="BCX29491.1"/>
    <property type="molecule type" value="Genomic_DNA"/>
</dbReference>
<protein>
    <recommendedName>
        <fullName evidence="3">DNA-binding protein</fullName>
    </recommendedName>
</protein>
<accession>A0ABM7QR93</accession>
<proteinExistence type="predicted"/>
<dbReference type="Proteomes" id="UP000825100">
    <property type="component" value="Chromosome"/>
</dbReference>
<name>A0ABM7QR93_LATCU</name>
<keyword evidence="2" id="KW-1185">Reference proteome</keyword>
<reference evidence="1 2" key="1">
    <citation type="submission" date="2021-05" db="EMBL/GenBank/DDBJ databases">
        <title>Complete Genome Sequence of Latilactobacillus sp. Strain WDN19, a High D-Aspartate-producing Lactic Acid Bacterium Isolated from a Japanese Pickle.</title>
        <authorList>
            <person name="Kajitani K."/>
            <person name="Takahashi S."/>
        </authorList>
    </citation>
    <scope>NUCLEOTIDE SEQUENCE [LARGE SCALE GENOMIC DNA]</scope>
    <source>
        <strain evidence="1 2">WDN19</strain>
    </source>
</reference>
<evidence type="ECO:0000313" key="2">
    <source>
        <dbReference type="Proteomes" id="UP000825100"/>
    </source>
</evidence>
<sequence length="88" mass="10133">MQSLISEEASRMIAADVIKLAHQMADEIISKQQRPMNRADAVKYANIDQKDFDELIIRGGLQPVYISKTKRRYLPKDVDAALERMKQK</sequence>